<comment type="caution">
    <text evidence="1">The sequence shown here is derived from an EMBL/GenBank/DDBJ whole genome shotgun (WGS) entry which is preliminary data.</text>
</comment>
<evidence type="ECO:0000313" key="2">
    <source>
        <dbReference type="Proteomes" id="UP000675379"/>
    </source>
</evidence>
<keyword evidence="2" id="KW-1185">Reference proteome</keyword>
<evidence type="ECO:0000313" key="1">
    <source>
        <dbReference type="EMBL" id="MBR0577193.1"/>
    </source>
</evidence>
<dbReference type="EMBL" id="JAGSCS010000022">
    <property type="protein sequence ID" value="MBR0577193.1"/>
    <property type="molecule type" value="Genomic_DNA"/>
</dbReference>
<sequence>MEEEGRPARRISGDNAYPEEWTEFLELLDEVVPEAGLISPQRVEKLALYFQHRFQEYRRGRAYWVEYSESLVVERKIRKIRYLRQFSPEATITQEYHLPGLITKLLDALDELLEDFSSSQAQGLDTALPVMEVSIFRHDGQIDQAVFPYHRREVPEVWPALMEEIRVALSGLRRFGDIFDADLFNLGVKPGEHIYCRVRFEDSAKEYYYRTLDDTLQPGDRVLVPVGPSDYLCQGTIQYVEYYPEEEVPYPLEKTKFILRRLDKEE</sequence>
<dbReference type="Proteomes" id="UP000675379">
    <property type="component" value="Unassembled WGS sequence"/>
</dbReference>
<organism evidence="1 2">
    <name type="scientific">Proteiniclasticum sediminis</name>
    <dbReference type="NCBI Taxonomy" id="2804028"/>
    <lineage>
        <taxon>Bacteria</taxon>
        <taxon>Bacillati</taxon>
        <taxon>Bacillota</taxon>
        <taxon>Clostridia</taxon>
        <taxon>Eubacteriales</taxon>
        <taxon>Clostridiaceae</taxon>
        <taxon>Proteiniclasticum</taxon>
    </lineage>
</organism>
<accession>A0A941CT05</accession>
<reference evidence="1" key="1">
    <citation type="submission" date="2021-04" db="EMBL/GenBank/DDBJ databases">
        <title>Proteiniclasticum sedimins sp. nov., an obligate anaerobic bacterium isolated from anaerobic sludge.</title>
        <authorList>
            <person name="Liu J."/>
        </authorList>
    </citation>
    <scope>NUCLEOTIDE SEQUENCE</scope>
    <source>
        <strain evidence="1">BAD-10</strain>
    </source>
</reference>
<gene>
    <name evidence="1" type="ORF">KCG48_12790</name>
</gene>
<proteinExistence type="predicted"/>
<dbReference type="RefSeq" id="WP_211802608.1">
    <property type="nucleotide sequence ID" value="NZ_JAGSCS010000022.1"/>
</dbReference>
<protein>
    <submittedName>
        <fullName evidence="1">Uncharacterized protein</fullName>
    </submittedName>
</protein>
<dbReference type="AlphaFoldDB" id="A0A941CT05"/>
<name>A0A941CT05_9CLOT</name>